<dbReference type="InterPro" id="IPR036388">
    <property type="entry name" value="WH-like_DNA-bd_sf"/>
</dbReference>
<evidence type="ECO:0000313" key="2">
    <source>
        <dbReference type="EMBL" id="OCL28754.1"/>
    </source>
</evidence>
<dbReference type="EMBL" id="LWDV01000002">
    <property type="protein sequence ID" value="OCL28754.1"/>
    <property type="molecule type" value="Genomic_DNA"/>
</dbReference>
<organism evidence="2 3">
    <name type="scientific">Orenia metallireducens</name>
    <dbReference type="NCBI Taxonomy" id="1413210"/>
    <lineage>
        <taxon>Bacteria</taxon>
        <taxon>Bacillati</taxon>
        <taxon>Bacillota</taxon>
        <taxon>Clostridia</taxon>
        <taxon>Halanaerobiales</taxon>
        <taxon>Halobacteroidaceae</taxon>
        <taxon>Orenia</taxon>
    </lineage>
</organism>
<gene>
    <name evidence="2" type="ORF">U472_00090</name>
</gene>
<keyword evidence="3" id="KW-1185">Reference proteome</keyword>
<dbReference type="RefSeq" id="WP_068714265.1">
    <property type="nucleotide sequence ID" value="NZ_LWDV01000002.1"/>
</dbReference>
<comment type="caution">
    <text evidence="2">The sequence shown here is derived from an EMBL/GenBank/DDBJ whole genome shotgun (WGS) entry which is preliminary data.</text>
</comment>
<dbReference type="Gene3D" id="1.10.10.10">
    <property type="entry name" value="Winged helix-like DNA-binding domain superfamily/Winged helix DNA-binding domain"/>
    <property type="match status" value="1"/>
</dbReference>
<sequence length="193" mass="23083">MLGIADDQYKLYGHFKQRILLKAKEELAENEDTDIYFDFEKLKRGRKVIAIKFIIKEKEIPQKELEFEEYQKKKEYFQETLELFKLLPQEEQVEAHKKELAELLKEHSYKYLEADIEYAKRFGVNNFFGFLKSSCEGGHYSAAELEKEERKEDLARQKEEELKEKIQKRAQEKAIEKYDKLSTKEIAKKEGGR</sequence>
<evidence type="ECO:0000256" key="1">
    <source>
        <dbReference type="SAM" id="Coils"/>
    </source>
</evidence>
<reference evidence="3" key="1">
    <citation type="submission" date="2016-07" db="EMBL/GenBank/DDBJ databases">
        <authorList>
            <person name="Florea S."/>
            <person name="Webb J.S."/>
            <person name="Jaromczyk J."/>
            <person name="Schardl C.L."/>
        </authorList>
    </citation>
    <scope>NUCLEOTIDE SEQUENCE [LARGE SCALE GENOMIC DNA]</scope>
    <source>
        <strain evidence="3">Z6</strain>
    </source>
</reference>
<proteinExistence type="predicted"/>
<keyword evidence="1" id="KW-0175">Coiled coil</keyword>
<feature type="coiled-coil region" evidence="1">
    <location>
        <begin position="140"/>
        <end position="176"/>
    </location>
</feature>
<dbReference type="Proteomes" id="UP000093514">
    <property type="component" value="Unassembled WGS sequence"/>
</dbReference>
<dbReference type="SUPFAM" id="SSF46785">
    <property type="entry name" value="Winged helix' DNA-binding domain"/>
    <property type="match status" value="1"/>
</dbReference>
<protein>
    <submittedName>
        <fullName evidence="2">Uncharacterized protein</fullName>
    </submittedName>
</protein>
<accession>A0A1C0ADJ5</accession>
<dbReference type="InterPro" id="IPR036390">
    <property type="entry name" value="WH_DNA-bd_sf"/>
</dbReference>
<dbReference type="Pfam" id="PF21205">
    <property type="entry name" value="Rep3_C"/>
    <property type="match status" value="1"/>
</dbReference>
<reference evidence="2 3" key="2">
    <citation type="submission" date="2016-08" db="EMBL/GenBank/DDBJ databases">
        <title>Orenia metallireducens sp. nov. strain Z6, a Novel Metal-reducing Firmicute from the Deep Subsurface.</title>
        <authorList>
            <person name="Maxim B.I."/>
            <person name="Kenneth K."/>
            <person name="Flynn T.M."/>
            <person name="Oloughlin E.J."/>
            <person name="Locke R.A."/>
            <person name="Weber J.R."/>
            <person name="Egan S.M."/>
            <person name="Mackie R.I."/>
            <person name="Cann I.K."/>
        </authorList>
    </citation>
    <scope>NUCLEOTIDE SEQUENCE [LARGE SCALE GENOMIC DNA]</scope>
    <source>
        <strain evidence="2 3">Z6</strain>
    </source>
</reference>
<evidence type="ECO:0000313" key="3">
    <source>
        <dbReference type="Proteomes" id="UP000093514"/>
    </source>
</evidence>
<name>A0A1C0ADJ5_9FIRM</name>
<dbReference type="AlphaFoldDB" id="A0A1C0ADJ5"/>